<dbReference type="InterPro" id="IPR003544">
    <property type="entry name" value="Cyt_c_biogenesis_CcmB"/>
</dbReference>
<feature type="transmembrane region" description="Helical" evidence="8">
    <location>
        <begin position="57"/>
        <end position="78"/>
    </location>
</feature>
<gene>
    <name evidence="9" type="ORF">EJ104_05145</name>
</gene>
<keyword evidence="4 8" id="KW-0812">Transmembrane</keyword>
<comment type="similarity">
    <text evidence="2">Belongs to the CcmB/CycW/HelB family.</text>
</comment>
<dbReference type="Proteomes" id="UP000277766">
    <property type="component" value="Unassembled WGS sequence"/>
</dbReference>
<evidence type="ECO:0000256" key="4">
    <source>
        <dbReference type="ARBA" id="ARBA00022692"/>
    </source>
</evidence>
<dbReference type="GO" id="GO:1903607">
    <property type="term" value="P:cytochrome c biosynthetic process"/>
    <property type="evidence" value="ECO:0007669"/>
    <property type="project" value="TreeGrafter"/>
</dbReference>
<evidence type="ECO:0000256" key="3">
    <source>
        <dbReference type="ARBA" id="ARBA00022448"/>
    </source>
</evidence>
<dbReference type="GO" id="GO:0005886">
    <property type="term" value="C:plasma membrane"/>
    <property type="evidence" value="ECO:0007669"/>
    <property type="project" value="TreeGrafter"/>
</dbReference>
<organism evidence="9 10">
    <name type="scientific">Deinococcus radiophilus</name>
    <dbReference type="NCBI Taxonomy" id="32062"/>
    <lineage>
        <taxon>Bacteria</taxon>
        <taxon>Thermotogati</taxon>
        <taxon>Deinococcota</taxon>
        <taxon>Deinococci</taxon>
        <taxon>Deinococcales</taxon>
        <taxon>Deinococcaceae</taxon>
        <taxon>Deinococcus</taxon>
    </lineage>
</organism>
<protein>
    <submittedName>
        <fullName evidence="9">Heme ABC transporter permease CcmB</fullName>
    </submittedName>
</protein>
<feature type="transmembrane region" description="Helical" evidence="8">
    <location>
        <begin position="142"/>
        <end position="161"/>
    </location>
</feature>
<keyword evidence="5" id="KW-0201">Cytochrome c-type biogenesis</keyword>
<dbReference type="PRINTS" id="PR01414">
    <property type="entry name" value="CCMBBIOGNSIS"/>
</dbReference>
<dbReference type="PANTHER" id="PTHR30070:SF1">
    <property type="entry name" value="CYTOCHROME C BIOGENESIS B-RELATED"/>
    <property type="match status" value="1"/>
</dbReference>
<dbReference type="RefSeq" id="WP_126351693.1">
    <property type="nucleotide sequence ID" value="NZ_RXPE01000007.1"/>
</dbReference>
<evidence type="ECO:0000313" key="9">
    <source>
        <dbReference type="EMBL" id="RTR28301.1"/>
    </source>
</evidence>
<dbReference type="PANTHER" id="PTHR30070">
    <property type="entry name" value="HEME EXPORTER PROTEIN B"/>
    <property type="match status" value="1"/>
</dbReference>
<proteinExistence type="inferred from homology"/>
<evidence type="ECO:0000256" key="1">
    <source>
        <dbReference type="ARBA" id="ARBA00004141"/>
    </source>
</evidence>
<evidence type="ECO:0000256" key="2">
    <source>
        <dbReference type="ARBA" id="ARBA00010544"/>
    </source>
</evidence>
<dbReference type="Pfam" id="PF03379">
    <property type="entry name" value="CcmB"/>
    <property type="match status" value="1"/>
</dbReference>
<dbReference type="GO" id="GO:0015232">
    <property type="term" value="F:heme transmembrane transporter activity"/>
    <property type="evidence" value="ECO:0007669"/>
    <property type="project" value="InterPro"/>
</dbReference>
<comment type="caution">
    <text evidence="9">The sequence shown here is derived from an EMBL/GenBank/DDBJ whole genome shotgun (WGS) entry which is preliminary data.</text>
</comment>
<accession>A0A431VYH6</accession>
<comment type="subcellular location">
    <subcellularLocation>
        <location evidence="1">Membrane</location>
        <topology evidence="1">Multi-pass membrane protein</topology>
    </subcellularLocation>
</comment>
<dbReference type="EMBL" id="RXPE01000007">
    <property type="protein sequence ID" value="RTR28301.1"/>
    <property type="molecule type" value="Genomic_DNA"/>
</dbReference>
<keyword evidence="10" id="KW-1185">Reference proteome</keyword>
<sequence>MSALNTVWTVAAKDLTLAGRTRDVLLATAFYVALVLLVQGFALGAPDGRSASATANLAAGVVWTALTLASAVAAGRAFSAEAEAGALEQLLLYPAPLAAVYLGKLLGVLLPLLLIGAATLPLGLGLFGVWGGEDQPPLPWLSLYGVMALGTVGLAATSTFYSSLTVNLRAREALLPALAFPLLIPLVIALVRITATLLSGGWTAEAWAWAAFLLAFNIGTLVLAAWLFPYAVEG</sequence>
<evidence type="ECO:0000256" key="8">
    <source>
        <dbReference type="SAM" id="Phobius"/>
    </source>
</evidence>
<keyword evidence="7 8" id="KW-0472">Membrane</keyword>
<dbReference type="OrthoDB" id="73345at2"/>
<name>A0A431VYH6_9DEIO</name>
<feature type="transmembrane region" description="Helical" evidence="8">
    <location>
        <begin position="24"/>
        <end position="45"/>
    </location>
</feature>
<feature type="transmembrane region" description="Helical" evidence="8">
    <location>
        <begin position="207"/>
        <end position="228"/>
    </location>
</feature>
<evidence type="ECO:0000313" key="10">
    <source>
        <dbReference type="Proteomes" id="UP000277766"/>
    </source>
</evidence>
<evidence type="ECO:0000256" key="6">
    <source>
        <dbReference type="ARBA" id="ARBA00022989"/>
    </source>
</evidence>
<evidence type="ECO:0000256" key="7">
    <source>
        <dbReference type="ARBA" id="ARBA00023136"/>
    </source>
</evidence>
<keyword evidence="6 8" id="KW-1133">Transmembrane helix</keyword>
<reference evidence="9 10" key="1">
    <citation type="submission" date="2018-12" db="EMBL/GenBank/DDBJ databases">
        <title>Deinococcus radiophilus ATCC 27603 genome sequencing and assembly.</title>
        <authorList>
            <person name="Maclea K.S."/>
            <person name="Maynard C.R."/>
        </authorList>
    </citation>
    <scope>NUCLEOTIDE SEQUENCE [LARGE SCALE GENOMIC DNA]</scope>
    <source>
        <strain evidence="9 10">ATCC 27603</strain>
    </source>
</reference>
<feature type="transmembrane region" description="Helical" evidence="8">
    <location>
        <begin position="109"/>
        <end position="130"/>
    </location>
</feature>
<evidence type="ECO:0000256" key="5">
    <source>
        <dbReference type="ARBA" id="ARBA00022748"/>
    </source>
</evidence>
<feature type="transmembrane region" description="Helical" evidence="8">
    <location>
        <begin position="173"/>
        <end position="195"/>
    </location>
</feature>
<keyword evidence="3" id="KW-0813">Transport</keyword>
<dbReference type="GO" id="GO:0017004">
    <property type="term" value="P:cytochrome complex assembly"/>
    <property type="evidence" value="ECO:0007669"/>
    <property type="project" value="UniProtKB-KW"/>
</dbReference>
<dbReference type="AlphaFoldDB" id="A0A431VYH6"/>